<dbReference type="GO" id="GO:0046872">
    <property type="term" value="F:metal ion binding"/>
    <property type="evidence" value="ECO:0007669"/>
    <property type="project" value="UniProtKB-KW"/>
</dbReference>
<keyword evidence="3 8" id="KW-0479">Metal-binding</keyword>
<dbReference type="SUPFAM" id="SSF53649">
    <property type="entry name" value="Alkaline phosphatase-like"/>
    <property type="match status" value="1"/>
</dbReference>
<dbReference type="PRINTS" id="PR00113">
    <property type="entry name" value="ALKPHPHTASE"/>
</dbReference>
<dbReference type="InterPro" id="IPR001952">
    <property type="entry name" value="Alkaline_phosphatase"/>
</dbReference>
<sequence length="512" mass="56717">MEKSVCMLLFLTVAVNCASINMKEDVALINADASPQQQNKTQFQYKYPITNDEILQQDKSFWLNAGQNILKRVLQSEEESQRYKIAKNVIIFVGDGMGISTITAARIYKGQQKFGTSGEEYDLTFDKFPNSALVKTYNVDMQVPDSAGTATALFTGVKTRYEAVGLDVNCNRTIVDKDVYERSKVDSIMVWAQNANKDTDIARQLVEDTPGKKFKVILGGGQQHLGHTMDYTDYCTRQDGLNLTNTWTESHAGSNYILATNNEQLNMVNDETEYLLGPTGTPSLTDMTRKALHILKKGENGFVLMVEGGLIDRAHHKNYARLAMEETAEFDKAISLAINETGPETLIIVTADHSHTFTMEGYSKRGNDILGFTEKAGEPERPFLTLAYANGPGFNYHYTPTNTSNATFPWRDSSIDENRLNDPYYQHIGAFNTKDETHGGEDVAVFAKGPNSNLIRGVIEQNYIALLISYSGCFGPQADLNPACHKVAPSGTSTSLVNISGIILLPLLINFI</sequence>
<dbReference type="Proteomes" id="UP001162156">
    <property type="component" value="Unassembled WGS sequence"/>
</dbReference>
<keyword evidence="11" id="KW-0732">Signal</keyword>
<dbReference type="EMBL" id="JANEYF010003935">
    <property type="protein sequence ID" value="KAJ8933031.1"/>
    <property type="molecule type" value="Genomic_DNA"/>
</dbReference>
<evidence type="ECO:0000256" key="7">
    <source>
        <dbReference type="PIRSR" id="PIRSR601952-1"/>
    </source>
</evidence>
<evidence type="ECO:0000313" key="13">
    <source>
        <dbReference type="Proteomes" id="UP001162156"/>
    </source>
</evidence>
<feature type="binding site" evidence="8">
    <location>
        <position position="307"/>
    </location>
    <ligand>
        <name>Mg(2+)</name>
        <dbReference type="ChEBI" id="CHEBI:18420"/>
    </ligand>
</feature>
<reference evidence="12" key="1">
    <citation type="journal article" date="2023" name="Insect Mol. Biol.">
        <title>Genome sequencing provides insights into the evolution of gene families encoding plant cell wall-degrading enzymes in longhorned beetles.</title>
        <authorList>
            <person name="Shin N.R."/>
            <person name="Okamura Y."/>
            <person name="Kirsch R."/>
            <person name="Pauchet Y."/>
        </authorList>
    </citation>
    <scope>NUCLEOTIDE SEQUENCE</scope>
    <source>
        <strain evidence="12">RBIC_L_NR</strain>
    </source>
</reference>
<evidence type="ECO:0000256" key="2">
    <source>
        <dbReference type="ARBA" id="ARBA00012647"/>
    </source>
</evidence>
<evidence type="ECO:0000313" key="12">
    <source>
        <dbReference type="EMBL" id="KAJ8933031.1"/>
    </source>
</evidence>
<comment type="caution">
    <text evidence="12">The sequence shown here is derived from an EMBL/GenBank/DDBJ whole genome shotgun (WGS) entry which is preliminary data.</text>
</comment>
<evidence type="ECO:0000256" key="3">
    <source>
        <dbReference type="ARBA" id="ARBA00022723"/>
    </source>
</evidence>
<feature type="binding site" evidence="8">
    <location>
        <position position="95"/>
    </location>
    <ligand>
        <name>Mg(2+)</name>
        <dbReference type="ChEBI" id="CHEBI:18420"/>
    </ligand>
</feature>
<dbReference type="CDD" id="cd16012">
    <property type="entry name" value="ALP"/>
    <property type="match status" value="1"/>
</dbReference>
<dbReference type="InterPro" id="IPR018299">
    <property type="entry name" value="Alkaline_phosphatase_AS"/>
</dbReference>
<keyword evidence="5 8" id="KW-0862">Zinc</keyword>
<evidence type="ECO:0000256" key="6">
    <source>
        <dbReference type="ARBA" id="ARBA00022842"/>
    </source>
</evidence>
<dbReference type="PROSITE" id="PS00123">
    <property type="entry name" value="ALKALINE_PHOSPHATASE"/>
    <property type="match status" value="1"/>
</dbReference>
<keyword evidence="13" id="KW-1185">Reference proteome</keyword>
<evidence type="ECO:0000256" key="9">
    <source>
        <dbReference type="RuleBase" id="RU003946"/>
    </source>
</evidence>
<feature type="binding site" evidence="8">
    <location>
        <position position="353"/>
    </location>
    <ligand>
        <name>Zn(2+)</name>
        <dbReference type="ChEBI" id="CHEBI:29105"/>
        <label>1</label>
    </ligand>
</feature>
<name>A0AAV8X3E2_9CUCU</name>
<accession>A0AAV8X3E2</accession>
<evidence type="ECO:0000256" key="5">
    <source>
        <dbReference type="ARBA" id="ARBA00022833"/>
    </source>
</evidence>
<feature type="binding site" evidence="8">
    <location>
        <position position="352"/>
    </location>
    <ligand>
        <name>Zn(2+)</name>
        <dbReference type="ChEBI" id="CHEBI:29105"/>
        <label>2</label>
    </ligand>
</feature>
<protein>
    <recommendedName>
        <fullName evidence="2 10">Alkaline phosphatase</fullName>
        <ecNumber evidence="2 10">3.1.3.1</ecNumber>
    </recommendedName>
</protein>
<proteinExistence type="inferred from homology"/>
<evidence type="ECO:0000256" key="4">
    <source>
        <dbReference type="ARBA" id="ARBA00022801"/>
    </source>
</evidence>
<feature type="chain" id="PRO_5043631062" description="Alkaline phosphatase" evidence="11">
    <location>
        <begin position="18"/>
        <end position="512"/>
    </location>
</feature>
<feature type="binding site" evidence="8">
    <location>
        <position position="312"/>
    </location>
    <ligand>
        <name>Zn(2+)</name>
        <dbReference type="ChEBI" id="CHEBI:29105"/>
        <label>2</label>
    </ligand>
</feature>
<dbReference type="GO" id="GO:0004035">
    <property type="term" value="F:alkaline phosphatase activity"/>
    <property type="evidence" value="ECO:0007669"/>
    <property type="project" value="UniProtKB-EC"/>
</dbReference>
<evidence type="ECO:0000256" key="10">
    <source>
        <dbReference type="RuleBase" id="RU003947"/>
    </source>
</evidence>
<dbReference type="PANTHER" id="PTHR11596">
    <property type="entry name" value="ALKALINE PHOSPHATASE"/>
    <property type="match status" value="1"/>
</dbReference>
<feature type="binding site" evidence="8">
    <location>
        <position position="95"/>
    </location>
    <ligand>
        <name>Zn(2+)</name>
        <dbReference type="ChEBI" id="CHEBI:29105"/>
        <label>2</label>
    </ligand>
</feature>
<dbReference type="InterPro" id="IPR017850">
    <property type="entry name" value="Alkaline_phosphatase_core_sf"/>
</dbReference>
<evidence type="ECO:0000256" key="11">
    <source>
        <dbReference type="SAM" id="SignalP"/>
    </source>
</evidence>
<dbReference type="SMART" id="SM00098">
    <property type="entry name" value="alkPPc"/>
    <property type="match status" value="1"/>
</dbReference>
<comment type="catalytic activity">
    <reaction evidence="10">
        <text>a phosphate monoester + H2O = an alcohol + phosphate</text>
        <dbReference type="Rhea" id="RHEA:15017"/>
        <dbReference type="ChEBI" id="CHEBI:15377"/>
        <dbReference type="ChEBI" id="CHEBI:30879"/>
        <dbReference type="ChEBI" id="CHEBI:43474"/>
        <dbReference type="ChEBI" id="CHEBI:67140"/>
        <dbReference type="EC" id="3.1.3.1"/>
    </reaction>
</comment>
<dbReference type="AlphaFoldDB" id="A0AAV8X3E2"/>
<feature type="signal peptide" evidence="11">
    <location>
        <begin position="1"/>
        <end position="17"/>
    </location>
</feature>
<dbReference type="PANTHER" id="PTHR11596:SF83">
    <property type="entry name" value="ALKALINE PHOSPHATASE 4"/>
    <property type="match status" value="1"/>
</dbReference>
<keyword evidence="4 10" id="KW-0378">Hydrolase</keyword>
<dbReference type="Pfam" id="PF00245">
    <property type="entry name" value="Alk_phosphatase"/>
    <property type="match status" value="1"/>
</dbReference>
<dbReference type="EC" id="3.1.3.1" evidence="2 10"/>
<dbReference type="Gene3D" id="3.40.720.10">
    <property type="entry name" value="Alkaline Phosphatase, subunit A"/>
    <property type="match status" value="2"/>
</dbReference>
<feature type="active site" description="Phosphoserine intermediate" evidence="7">
    <location>
        <position position="146"/>
    </location>
</feature>
<comment type="similarity">
    <text evidence="1 9">Belongs to the alkaline phosphatase family.</text>
</comment>
<feature type="binding site" evidence="8">
    <location>
        <position position="438"/>
    </location>
    <ligand>
        <name>Zn(2+)</name>
        <dbReference type="ChEBI" id="CHEBI:29105"/>
        <label>2</label>
    </ligand>
</feature>
<evidence type="ECO:0000256" key="8">
    <source>
        <dbReference type="PIRSR" id="PIRSR601952-2"/>
    </source>
</evidence>
<organism evidence="12 13">
    <name type="scientific">Rhamnusium bicolor</name>
    <dbReference type="NCBI Taxonomy" id="1586634"/>
    <lineage>
        <taxon>Eukaryota</taxon>
        <taxon>Metazoa</taxon>
        <taxon>Ecdysozoa</taxon>
        <taxon>Arthropoda</taxon>
        <taxon>Hexapoda</taxon>
        <taxon>Insecta</taxon>
        <taxon>Pterygota</taxon>
        <taxon>Neoptera</taxon>
        <taxon>Endopterygota</taxon>
        <taxon>Coleoptera</taxon>
        <taxon>Polyphaga</taxon>
        <taxon>Cucujiformia</taxon>
        <taxon>Chrysomeloidea</taxon>
        <taxon>Cerambycidae</taxon>
        <taxon>Lepturinae</taxon>
        <taxon>Rhagiini</taxon>
        <taxon>Rhamnusium</taxon>
    </lineage>
</organism>
<keyword evidence="6 8" id="KW-0460">Magnesium</keyword>
<gene>
    <name evidence="12" type="ORF">NQ314_014271</name>
</gene>
<evidence type="ECO:0000256" key="1">
    <source>
        <dbReference type="ARBA" id="ARBA00005984"/>
    </source>
</evidence>
<comment type="cofactor">
    <cofactor evidence="8">
        <name>Zn(2+)</name>
        <dbReference type="ChEBI" id="CHEBI:29105"/>
    </cofactor>
    <text evidence="8">Binds 2 Zn(2+) ions.</text>
</comment>
<feature type="binding site" evidence="8">
    <location>
        <position position="316"/>
    </location>
    <ligand>
        <name>Zn(2+)</name>
        <dbReference type="ChEBI" id="CHEBI:29105"/>
        <label>2</label>
    </ligand>
</feature>
<comment type="cofactor">
    <cofactor evidence="8">
        <name>Mg(2+)</name>
        <dbReference type="ChEBI" id="CHEBI:18420"/>
    </cofactor>
    <text evidence="8">Binds 1 Mg(2+) ion.</text>
</comment>